<proteinExistence type="predicted"/>
<reference evidence="1" key="2">
    <citation type="journal article" date="2015" name="Fish Shellfish Immunol.">
        <title>Early steps in the European eel (Anguilla anguilla)-Vibrio vulnificus interaction in the gills: Role of the RtxA13 toxin.</title>
        <authorList>
            <person name="Callol A."/>
            <person name="Pajuelo D."/>
            <person name="Ebbesson L."/>
            <person name="Teles M."/>
            <person name="MacKenzie S."/>
            <person name="Amaro C."/>
        </authorList>
    </citation>
    <scope>NUCLEOTIDE SEQUENCE</scope>
</reference>
<organism evidence="1">
    <name type="scientific">Anguilla anguilla</name>
    <name type="common">European freshwater eel</name>
    <name type="synonym">Muraena anguilla</name>
    <dbReference type="NCBI Taxonomy" id="7936"/>
    <lineage>
        <taxon>Eukaryota</taxon>
        <taxon>Metazoa</taxon>
        <taxon>Chordata</taxon>
        <taxon>Craniata</taxon>
        <taxon>Vertebrata</taxon>
        <taxon>Euteleostomi</taxon>
        <taxon>Actinopterygii</taxon>
        <taxon>Neopterygii</taxon>
        <taxon>Teleostei</taxon>
        <taxon>Anguilliformes</taxon>
        <taxon>Anguillidae</taxon>
        <taxon>Anguilla</taxon>
    </lineage>
</organism>
<evidence type="ECO:0000313" key="1">
    <source>
        <dbReference type="EMBL" id="JAH39164.1"/>
    </source>
</evidence>
<accession>A0A0E9SCP5</accession>
<reference evidence="1" key="1">
    <citation type="submission" date="2014-11" db="EMBL/GenBank/DDBJ databases">
        <authorList>
            <person name="Amaro Gonzalez C."/>
        </authorList>
    </citation>
    <scope>NUCLEOTIDE SEQUENCE</scope>
</reference>
<protein>
    <submittedName>
        <fullName evidence="1">Uncharacterized protein</fullName>
    </submittedName>
</protein>
<dbReference type="AlphaFoldDB" id="A0A0E9SCP5"/>
<name>A0A0E9SCP5_ANGAN</name>
<sequence length="51" mass="6158">MHWARGRKLTNIIKSPFKKLSGWFVKIKVWEQISQRRFILHKSSYWSGVVV</sequence>
<dbReference type="EMBL" id="GBXM01069413">
    <property type="protein sequence ID" value="JAH39164.1"/>
    <property type="molecule type" value="Transcribed_RNA"/>
</dbReference>